<gene>
    <name evidence="5" type="ORF">SAMN05660330_01269</name>
</gene>
<dbReference type="STRING" id="91360.SAMN05660330_01269"/>
<proteinExistence type="predicted"/>
<protein>
    <submittedName>
        <fullName evidence="5">Dissimilatory sulfite reductase (Desulfoviridin), alpha and beta subunits</fullName>
    </submittedName>
</protein>
<feature type="domain" description="4Fe-4S ferredoxin-type" evidence="4">
    <location>
        <begin position="29"/>
        <end position="57"/>
    </location>
</feature>
<keyword evidence="3" id="KW-0411">Iron-sulfur</keyword>
<dbReference type="OrthoDB" id="9794954at2"/>
<dbReference type="Pfam" id="PF12838">
    <property type="entry name" value="Fer4_7"/>
    <property type="match status" value="1"/>
</dbReference>
<dbReference type="Gene3D" id="3.30.70.20">
    <property type="match status" value="1"/>
</dbReference>
<dbReference type="GO" id="GO:0046872">
    <property type="term" value="F:metal ion binding"/>
    <property type="evidence" value="ECO:0007669"/>
    <property type="project" value="UniProtKB-KW"/>
</dbReference>
<accession>A0A1H0N6J9</accession>
<dbReference type="InterPro" id="IPR017896">
    <property type="entry name" value="4Fe4S_Fe-S-bd"/>
</dbReference>
<evidence type="ECO:0000313" key="5">
    <source>
        <dbReference type="EMBL" id="SDO88251.1"/>
    </source>
</evidence>
<dbReference type="PROSITE" id="PS51379">
    <property type="entry name" value="4FE4S_FER_2"/>
    <property type="match status" value="2"/>
</dbReference>
<keyword evidence="2" id="KW-0408">Iron</keyword>
<evidence type="ECO:0000256" key="1">
    <source>
        <dbReference type="ARBA" id="ARBA00022723"/>
    </source>
</evidence>
<feature type="domain" description="4Fe-4S ferredoxin-type" evidence="4">
    <location>
        <begin position="1"/>
        <end position="28"/>
    </location>
</feature>
<dbReference type="SUPFAM" id="SSF54862">
    <property type="entry name" value="4Fe-4S ferredoxins"/>
    <property type="match status" value="1"/>
</dbReference>
<dbReference type="InterPro" id="IPR017900">
    <property type="entry name" value="4Fe4S_Fe_S_CS"/>
</dbReference>
<evidence type="ECO:0000256" key="3">
    <source>
        <dbReference type="ARBA" id="ARBA00023014"/>
    </source>
</evidence>
<evidence type="ECO:0000256" key="2">
    <source>
        <dbReference type="ARBA" id="ARBA00023004"/>
    </source>
</evidence>
<evidence type="ECO:0000259" key="4">
    <source>
        <dbReference type="PROSITE" id="PS51379"/>
    </source>
</evidence>
<dbReference type="GO" id="GO:0051536">
    <property type="term" value="F:iron-sulfur cluster binding"/>
    <property type="evidence" value="ECO:0007669"/>
    <property type="project" value="UniProtKB-KW"/>
</dbReference>
<evidence type="ECO:0000313" key="6">
    <source>
        <dbReference type="Proteomes" id="UP000199073"/>
    </source>
</evidence>
<dbReference type="PROSITE" id="PS00198">
    <property type="entry name" value="4FE4S_FER_1"/>
    <property type="match status" value="2"/>
</dbReference>
<reference evidence="5 6" key="1">
    <citation type="submission" date="2016-10" db="EMBL/GenBank/DDBJ databases">
        <authorList>
            <person name="de Groot N.N."/>
        </authorList>
    </citation>
    <scope>NUCLEOTIDE SEQUENCE [LARGE SCALE GENOMIC DNA]</scope>
    <source>
        <strain evidence="5 6">DSM 12130</strain>
    </source>
</reference>
<dbReference type="Proteomes" id="UP000199073">
    <property type="component" value="Unassembled WGS sequence"/>
</dbReference>
<sequence>MKVNTEVCVGCGFCVLDCPTGAVSLKKKKAVIESVKCTNCNACLRACPENAMVAARTRPEEALECDACPIKCWILPGAIGACRRYVHQDGKISRTTMLHTFEDVCETVGMEPKEEIRQPLITGIGSGTTYPCCKPAPQIVSGRKGDVDVVTVVTEVPLSYSSVIVKVDTDLTIGEEGAPILIGKRQVGMVETEQYGSKMLHIGGVNRLTGSNGFAVARAVTDIANRKPVKLKIENGSRLTVQVGKPPVIDGKEVAKMRVGCGSATLGIFAPLLKEVADEAIILDSHVTGLMSEHVAGTYAGVKPTGVQLKFLRSTPGRYFGDHGEGWGGTSITDPADIIKSVDMTIGWEKMTILVTETTGQNGALYEVDEKGNLLPVALTEKAKEVLNTIESSCEPSMVSAIYTAGSGGSARAGVTKFPIKLTQAVHQRKANLTVAGSPTFVMPGGGISFMVDVQRVKPGSFYWTPTPATICPVEYTMEKDEYERMGGHVGAMKPFKVPGDSE</sequence>
<keyword evidence="1" id="KW-0479">Metal-binding</keyword>
<dbReference type="EMBL" id="FNJI01000007">
    <property type="protein sequence ID" value="SDO88251.1"/>
    <property type="molecule type" value="Genomic_DNA"/>
</dbReference>
<name>A0A1H0N6J9_9BACT</name>
<dbReference type="AlphaFoldDB" id="A0A1H0N6J9"/>
<keyword evidence="6" id="KW-1185">Reference proteome</keyword>
<organism evidence="5 6">
    <name type="scientific">Desulforhopalus singaporensis</name>
    <dbReference type="NCBI Taxonomy" id="91360"/>
    <lineage>
        <taxon>Bacteria</taxon>
        <taxon>Pseudomonadati</taxon>
        <taxon>Thermodesulfobacteriota</taxon>
        <taxon>Desulfobulbia</taxon>
        <taxon>Desulfobulbales</taxon>
        <taxon>Desulfocapsaceae</taxon>
        <taxon>Desulforhopalus</taxon>
    </lineage>
</organism>
<dbReference type="RefSeq" id="WP_092220901.1">
    <property type="nucleotide sequence ID" value="NZ_FNJI01000007.1"/>
</dbReference>